<organism evidence="14 15">
    <name type="scientific">Methylocaldum szegediense</name>
    <dbReference type="NCBI Taxonomy" id="73780"/>
    <lineage>
        <taxon>Bacteria</taxon>
        <taxon>Pseudomonadati</taxon>
        <taxon>Pseudomonadota</taxon>
        <taxon>Gammaproteobacteria</taxon>
        <taxon>Methylococcales</taxon>
        <taxon>Methylococcaceae</taxon>
        <taxon>Methylocaldum</taxon>
    </lineage>
</organism>
<evidence type="ECO:0000313" key="15">
    <source>
        <dbReference type="Proteomes" id="UP001162030"/>
    </source>
</evidence>
<dbReference type="EMBL" id="OX458333">
    <property type="protein sequence ID" value="CAI8727625.1"/>
    <property type="molecule type" value="Genomic_DNA"/>
</dbReference>
<keyword evidence="5 12" id="KW-0812">Transmembrane</keyword>
<keyword evidence="10" id="KW-0503">Monooxygenase</keyword>
<feature type="transmembrane region" description="Helical" evidence="12">
    <location>
        <begin position="230"/>
        <end position="249"/>
    </location>
</feature>
<keyword evidence="9" id="KW-0408">Iron</keyword>
<proteinExistence type="inferred from homology"/>
<evidence type="ECO:0000259" key="13">
    <source>
        <dbReference type="Pfam" id="PF00487"/>
    </source>
</evidence>
<dbReference type="InterPro" id="IPR033885">
    <property type="entry name" value="AlkB/XylM"/>
</dbReference>
<protein>
    <submittedName>
        <fullName evidence="14">Alkane 1-monooxygenase</fullName>
    </submittedName>
</protein>
<dbReference type="PANTHER" id="PTHR38674:SF1">
    <property type="entry name" value="ALKANE 1-MONOOXYGENASE 1"/>
    <property type="match status" value="1"/>
</dbReference>
<keyword evidence="4" id="KW-0997">Cell inner membrane</keyword>
<gene>
    <name evidence="14" type="ORF">MSZNOR_0215</name>
</gene>
<keyword evidence="15" id="KW-1185">Reference proteome</keyword>
<keyword evidence="11 12" id="KW-0472">Membrane</keyword>
<evidence type="ECO:0000256" key="11">
    <source>
        <dbReference type="ARBA" id="ARBA00023136"/>
    </source>
</evidence>
<evidence type="ECO:0000256" key="12">
    <source>
        <dbReference type="SAM" id="Phobius"/>
    </source>
</evidence>
<dbReference type="RefSeq" id="WP_317963618.1">
    <property type="nucleotide sequence ID" value="NZ_OX458333.1"/>
</dbReference>
<feature type="transmembrane region" description="Helical" evidence="12">
    <location>
        <begin position="84"/>
        <end position="106"/>
    </location>
</feature>
<evidence type="ECO:0000256" key="5">
    <source>
        <dbReference type="ARBA" id="ARBA00022692"/>
    </source>
</evidence>
<evidence type="ECO:0000313" key="14">
    <source>
        <dbReference type="EMBL" id="CAI8727625.1"/>
    </source>
</evidence>
<accession>A0ABM9HWR7</accession>
<keyword evidence="8" id="KW-0560">Oxidoreductase</keyword>
<keyword evidence="6" id="KW-0479">Metal-binding</keyword>
<evidence type="ECO:0000256" key="3">
    <source>
        <dbReference type="ARBA" id="ARBA00022475"/>
    </source>
</evidence>
<reference evidence="14 15" key="1">
    <citation type="submission" date="2023-03" db="EMBL/GenBank/DDBJ databases">
        <authorList>
            <person name="Pearce D."/>
        </authorList>
    </citation>
    <scope>NUCLEOTIDE SEQUENCE [LARGE SCALE GENOMIC DNA]</scope>
    <source>
        <strain evidence="14">Msz</strain>
    </source>
</reference>
<sequence>MDILTTTGSEGISRAVRLREFLPPWWCGFGISLVMPSCVLGFFAFGPHQVLPALAWTLPFAALFLVDCFGPSERRLVPADAPPWFFDGILYVLVSLQALNVFALGLCVSRLKWAGPVEVMDSLGNLLAVRIMVGTNFCCAAICPAHEFIHRHRRWQRMLGRFLLVTVFFDHFAIAHKTAHHARLGSTLDPSTAAAGESYEDFFRRTAIHQWRIAWGVDRKATATGVAVEALWLVVYTWLFGLLAAVVYLRCAYLAVRILEAVNYFQHYGLTEGSGLSRLTAWRNDSVISLFLFLGLTRHADHHRRPGVPYPRLRALDEGPAMPCGYWGMAVMVLRRNEKYRSWMESQINAAVRSEDRPAIVQSANTPANDRARGW</sequence>
<keyword evidence="7 12" id="KW-1133">Transmembrane helix</keyword>
<dbReference type="Pfam" id="PF00487">
    <property type="entry name" value="FA_desaturase"/>
    <property type="match status" value="1"/>
</dbReference>
<dbReference type="Proteomes" id="UP001162030">
    <property type="component" value="Chromosome"/>
</dbReference>
<evidence type="ECO:0000256" key="2">
    <source>
        <dbReference type="ARBA" id="ARBA00010823"/>
    </source>
</evidence>
<feature type="transmembrane region" description="Helical" evidence="12">
    <location>
        <begin position="51"/>
        <end position="72"/>
    </location>
</feature>
<keyword evidence="3" id="KW-1003">Cell membrane</keyword>
<name>A0ABM9HWR7_9GAMM</name>
<dbReference type="PANTHER" id="PTHR38674">
    <property type="entry name" value="ALKANE 1-MONOOXYGENASE 1"/>
    <property type="match status" value="1"/>
</dbReference>
<evidence type="ECO:0000256" key="8">
    <source>
        <dbReference type="ARBA" id="ARBA00023002"/>
    </source>
</evidence>
<comment type="similarity">
    <text evidence="2">Belongs to the fatty acid desaturase type 1 family. AlkB subfamily.</text>
</comment>
<evidence type="ECO:0000256" key="10">
    <source>
        <dbReference type="ARBA" id="ARBA00023033"/>
    </source>
</evidence>
<evidence type="ECO:0000256" key="1">
    <source>
        <dbReference type="ARBA" id="ARBA00004429"/>
    </source>
</evidence>
<evidence type="ECO:0000256" key="9">
    <source>
        <dbReference type="ARBA" id="ARBA00023004"/>
    </source>
</evidence>
<evidence type="ECO:0000256" key="6">
    <source>
        <dbReference type="ARBA" id="ARBA00022723"/>
    </source>
</evidence>
<feature type="transmembrane region" description="Helical" evidence="12">
    <location>
        <begin position="126"/>
        <end position="146"/>
    </location>
</feature>
<comment type="subcellular location">
    <subcellularLocation>
        <location evidence="1">Cell inner membrane</location>
        <topology evidence="1">Multi-pass membrane protein</topology>
    </subcellularLocation>
</comment>
<feature type="transmembrane region" description="Helical" evidence="12">
    <location>
        <begin position="21"/>
        <end position="45"/>
    </location>
</feature>
<feature type="transmembrane region" description="Helical" evidence="12">
    <location>
        <begin position="158"/>
        <end position="176"/>
    </location>
</feature>
<evidence type="ECO:0000256" key="7">
    <source>
        <dbReference type="ARBA" id="ARBA00022989"/>
    </source>
</evidence>
<evidence type="ECO:0000256" key="4">
    <source>
        <dbReference type="ARBA" id="ARBA00022519"/>
    </source>
</evidence>
<feature type="domain" description="Fatty acid desaturase" evidence="13">
    <location>
        <begin position="129"/>
        <end position="317"/>
    </location>
</feature>
<dbReference type="InterPro" id="IPR005804">
    <property type="entry name" value="FA_desaturase_dom"/>
</dbReference>